<dbReference type="EMBL" id="AP027729">
    <property type="protein sequence ID" value="BDZ40950.1"/>
    <property type="molecule type" value="Genomic_DNA"/>
</dbReference>
<dbReference type="Pfam" id="PF08352">
    <property type="entry name" value="oligo_HPY"/>
    <property type="match status" value="2"/>
</dbReference>
<dbReference type="InterPro" id="IPR017871">
    <property type="entry name" value="ABC_transporter-like_CS"/>
</dbReference>
<feature type="compositionally biased region" description="Polar residues" evidence="5">
    <location>
        <begin position="1"/>
        <end position="12"/>
    </location>
</feature>
<dbReference type="CDD" id="cd03257">
    <property type="entry name" value="ABC_NikE_OppD_transporters"/>
    <property type="match status" value="2"/>
</dbReference>
<evidence type="ECO:0000256" key="1">
    <source>
        <dbReference type="ARBA" id="ARBA00005417"/>
    </source>
</evidence>
<dbReference type="RefSeq" id="WP_286218246.1">
    <property type="nucleotide sequence ID" value="NZ_AP027729.1"/>
</dbReference>
<dbReference type="InterPro" id="IPR027417">
    <property type="entry name" value="P-loop_NTPase"/>
</dbReference>
<keyword evidence="3" id="KW-0547">Nucleotide-binding</keyword>
<dbReference type="PANTHER" id="PTHR43776:SF7">
    <property type="entry name" value="D,D-DIPEPTIDE TRANSPORT ATP-BINDING PROTEIN DDPF-RELATED"/>
    <property type="match status" value="1"/>
</dbReference>
<keyword evidence="2" id="KW-0813">Transport</keyword>
<dbReference type="Proteomes" id="UP001321475">
    <property type="component" value="Chromosome"/>
</dbReference>
<protein>
    <submittedName>
        <fullName evidence="7">ABC transporter ATP-binding protein</fullName>
    </submittedName>
</protein>
<dbReference type="NCBIfam" id="NF007739">
    <property type="entry name" value="PRK10419.1"/>
    <property type="match status" value="3"/>
</dbReference>
<dbReference type="InterPro" id="IPR050319">
    <property type="entry name" value="ABC_transp_ATP-bind"/>
</dbReference>
<dbReference type="PROSITE" id="PS00211">
    <property type="entry name" value="ABC_TRANSPORTER_1"/>
    <property type="match status" value="2"/>
</dbReference>
<feature type="domain" description="ABC transporter" evidence="6">
    <location>
        <begin position="26"/>
        <end position="363"/>
    </location>
</feature>
<feature type="region of interest" description="Disordered" evidence="5">
    <location>
        <begin position="1"/>
        <end position="20"/>
    </location>
</feature>
<proteinExistence type="inferred from homology"/>
<evidence type="ECO:0000256" key="5">
    <source>
        <dbReference type="SAM" id="MobiDB-lite"/>
    </source>
</evidence>
<dbReference type="NCBIfam" id="NF008453">
    <property type="entry name" value="PRK11308.1"/>
    <property type="match status" value="3"/>
</dbReference>
<dbReference type="InterPro" id="IPR003593">
    <property type="entry name" value="AAA+_ATPase"/>
</dbReference>
<sequence>MSETNDTNTTPQADAPREDQQPLLAVRDLEVSFTTAAGEVKAVKGIDLTVYPGQTVAIVGESGSGKSTSAHAVINLLPGTGKVTGGTITFDGKDITKGSTKDYVALRGRRIGLVPQDPMSNLNPVWRIGYQIKEALTANGVSSTRAERQSLTSGIVADELLSDDDLYLSSEAKKKLLAELRTALGGRDGADDAVARADEQLAVGSSTRADARRVLDEAGLPDADARTAAVVKGGSMNDRVAGLLSEAGLQDAERRARQYPHEFSGGMRQRALIAIGLAARPQLLIADEPTSALDVTVQRTILDHLGELTKELGTAVLFITHDLGLAAERAEHLVVMYQGKVVESGPARQILESPKHAYTKRLVASAPSLASRRIQSARAAGVDTEETRALHHGNERADDVIVAENLTKVFRLRGSRPGSHTDFTAVDDVSFRLPRGTTLALVGESGSGKSTAANMVLNLLEPTKGKIIFDGVDLTALNKKELFKFRRRVQPIFQNPYGSLDPMFSIFRSIEEPLRVHKVGNKKSREKRVRELLDMVSLPQATMRRFPNELSGGQRQRIAIARALALEPEVIVCDEAVSALDVLVQAQILTLLNDLQAELGLSYLFITHDLAVVRQIADHVCVMQQGKIVEQASTDDVFENPQQEYTKELLAAIPGATLTLGAGSQSGS</sequence>
<evidence type="ECO:0000256" key="2">
    <source>
        <dbReference type="ARBA" id="ARBA00022448"/>
    </source>
</evidence>
<organism evidence="7 8">
    <name type="scientific">Paraoerskovia sediminicola</name>
    <dbReference type="NCBI Taxonomy" id="1138587"/>
    <lineage>
        <taxon>Bacteria</taxon>
        <taxon>Bacillati</taxon>
        <taxon>Actinomycetota</taxon>
        <taxon>Actinomycetes</taxon>
        <taxon>Micrococcales</taxon>
        <taxon>Cellulomonadaceae</taxon>
        <taxon>Paraoerskovia</taxon>
    </lineage>
</organism>
<dbReference type="InterPro" id="IPR013563">
    <property type="entry name" value="Oligopep_ABC_C"/>
</dbReference>
<evidence type="ECO:0000256" key="3">
    <source>
        <dbReference type="ARBA" id="ARBA00022741"/>
    </source>
</evidence>
<evidence type="ECO:0000259" key="6">
    <source>
        <dbReference type="PROSITE" id="PS50893"/>
    </source>
</evidence>
<dbReference type="SMART" id="SM00382">
    <property type="entry name" value="AAA"/>
    <property type="match status" value="2"/>
</dbReference>
<evidence type="ECO:0000313" key="8">
    <source>
        <dbReference type="Proteomes" id="UP001321475"/>
    </source>
</evidence>
<dbReference type="GO" id="GO:0005524">
    <property type="term" value="F:ATP binding"/>
    <property type="evidence" value="ECO:0007669"/>
    <property type="project" value="UniProtKB-KW"/>
</dbReference>
<comment type="similarity">
    <text evidence="1">Belongs to the ABC transporter superfamily.</text>
</comment>
<dbReference type="PANTHER" id="PTHR43776">
    <property type="entry name" value="TRANSPORT ATP-BINDING PROTEIN"/>
    <property type="match status" value="1"/>
</dbReference>
<dbReference type="Pfam" id="PF00005">
    <property type="entry name" value="ABC_tran"/>
    <property type="match status" value="2"/>
</dbReference>
<keyword evidence="4 7" id="KW-0067">ATP-binding</keyword>
<name>A0ABN6XB01_9CELL</name>
<dbReference type="Gene3D" id="3.40.50.300">
    <property type="entry name" value="P-loop containing nucleotide triphosphate hydrolases"/>
    <property type="match status" value="2"/>
</dbReference>
<evidence type="ECO:0000256" key="4">
    <source>
        <dbReference type="ARBA" id="ARBA00022840"/>
    </source>
</evidence>
<reference evidence="8" key="1">
    <citation type="journal article" date="2019" name="Int. J. Syst. Evol. Microbiol.">
        <title>The Global Catalogue of Microorganisms (GCM) 10K type strain sequencing project: providing services to taxonomists for standard genome sequencing and annotation.</title>
        <authorList>
            <consortium name="The Broad Institute Genomics Platform"/>
            <consortium name="The Broad Institute Genome Sequencing Center for Infectious Disease"/>
            <person name="Wu L."/>
            <person name="Ma J."/>
        </authorList>
    </citation>
    <scope>NUCLEOTIDE SEQUENCE [LARGE SCALE GENOMIC DNA]</scope>
    <source>
        <strain evidence="8">NBRC 108565</strain>
    </source>
</reference>
<keyword evidence="8" id="KW-1185">Reference proteome</keyword>
<dbReference type="InterPro" id="IPR003439">
    <property type="entry name" value="ABC_transporter-like_ATP-bd"/>
</dbReference>
<accession>A0ABN6XB01</accession>
<dbReference type="PROSITE" id="PS50893">
    <property type="entry name" value="ABC_TRANSPORTER_2"/>
    <property type="match status" value="2"/>
</dbReference>
<gene>
    <name evidence="7" type="primary">dppD</name>
    <name evidence="7" type="ORF">GCM10025865_02490</name>
</gene>
<dbReference type="SUPFAM" id="SSF52540">
    <property type="entry name" value="P-loop containing nucleoside triphosphate hydrolases"/>
    <property type="match status" value="2"/>
</dbReference>
<evidence type="ECO:0000313" key="7">
    <source>
        <dbReference type="EMBL" id="BDZ40950.1"/>
    </source>
</evidence>
<feature type="domain" description="ABC transporter" evidence="6">
    <location>
        <begin position="401"/>
        <end position="650"/>
    </location>
</feature>